<evidence type="ECO:0000259" key="1">
    <source>
        <dbReference type="PROSITE" id="PS51819"/>
    </source>
</evidence>
<feature type="domain" description="VOC" evidence="1">
    <location>
        <begin position="3"/>
        <end position="122"/>
    </location>
</feature>
<dbReference type="CDD" id="cd06587">
    <property type="entry name" value="VOC"/>
    <property type="match status" value="1"/>
</dbReference>
<dbReference type="PROSITE" id="PS51819">
    <property type="entry name" value="VOC"/>
    <property type="match status" value="1"/>
</dbReference>
<comment type="caution">
    <text evidence="3">The sequence shown here is derived from an EMBL/GenBank/DDBJ whole genome shotgun (WGS) entry which is preliminary data.</text>
</comment>
<gene>
    <name evidence="2" type="ORF">A6V36_23940</name>
    <name evidence="3" type="ORF">A6V37_21720</name>
</gene>
<dbReference type="EMBL" id="LXKA01000154">
    <property type="protein sequence ID" value="OAJ62836.1"/>
    <property type="molecule type" value="Genomic_DNA"/>
</dbReference>
<accession>A0A1A9N9Y3</accession>
<dbReference type="InterPro" id="IPR004360">
    <property type="entry name" value="Glyas_Fos-R_dOase_dom"/>
</dbReference>
<dbReference type="Pfam" id="PF00903">
    <property type="entry name" value="Glyoxalase"/>
    <property type="match status" value="1"/>
</dbReference>
<evidence type="ECO:0000313" key="2">
    <source>
        <dbReference type="EMBL" id="OAJ61433.1"/>
    </source>
</evidence>
<reference evidence="4 5" key="1">
    <citation type="submission" date="2016-04" db="EMBL/GenBank/DDBJ databases">
        <title>Reclassification of Paraburkholderia panaciterrae (Farh et al. 2015) Dobritsa &amp; Samadpour 2016 as a later homotypic synonym of Paraburkholderia ginsengiterrae (Farh et al. 2015) Dobritsa &amp; Samadpour 2016.</title>
        <authorList>
            <person name="Dobritsa A.P."/>
            <person name="Kutumbaka K."/>
            <person name="Samadpour M."/>
        </authorList>
    </citation>
    <scope>NUCLEOTIDE SEQUENCE [LARGE SCALE GENOMIC DNA]</scope>
    <source>
        <strain evidence="3 5">DCY85</strain>
        <strain evidence="2 4">DCY85-1</strain>
    </source>
</reference>
<dbReference type="Proteomes" id="UP000078116">
    <property type="component" value="Unassembled WGS sequence"/>
</dbReference>
<dbReference type="EMBL" id="LXJZ01000091">
    <property type="protein sequence ID" value="OAJ61433.1"/>
    <property type="molecule type" value="Genomic_DNA"/>
</dbReference>
<dbReference type="SUPFAM" id="SSF54593">
    <property type="entry name" value="Glyoxalase/Bleomycin resistance protein/Dihydroxybiphenyl dioxygenase"/>
    <property type="match status" value="1"/>
</dbReference>
<keyword evidence="4" id="KW-1185">Reference proteome</keyword>
<protein>
    <submittedName>
        <fullName evidence="3">Glyoxalase</fullName>
    </submittedName>
</protein>
<evidence type="ECO:0000313" key="5">
    <source>
        <dbReference type="Proteomes" id="UP000078116"/>
    </source>
</evidence>
<dbReference type="InterPro" id="IPR037523">
    <property type="entry name" value="VOC_core"/>
</dbReference>
<evidence type="ECO:0000313" key="3">
    <source>
        <dbReference type="EMBL" id="OAJ62836.1"/>
    </source>
</evidence>
<dbReference type="Gene3D" id="3.10.180.10">
    <property type="entry name" value="2,3-Dihydroxybiphenyl 1,2-Dioxygenase, domain 1"/>
    <property type="match status" value="1"/>
</dbReference>
<dbReference type="InterPro" id="IPR029068">
    <property type="entry name" value="Glyas_Bleomycin-R_OHBP_Dase"/>
</dbReference>
<name>A0A1A9N9Y3_9BURK</name>
<proteinExistence type="predicted"/>
<dbReference type="OrthoDB" id="4725692at2"/>
<organism evidence="3 5">
    <name type="scientific">Paraburkholderia ginsengiterrae</name>
    <dbReference type="NCBI Taxonomy" id="1462993"/>
    <lineage>
        <taxon>Bacteria</taxon>
        <taxon>Pseudomonadati</taxon>
        <taxon>Pseudomonadota</taxon>
        <taxon>Betaproteobacteria</taxon>
        <taxon>Burkholderiales</taxon>
        <taxon>Burkholderiaceae</taxon>
        <taxon>Paraburkholderia</taxon>
    </lineage>
</organism>
<evidence type="ECO:0000313" key="4">
    <source>
        <dbReference type="Proteomes" id="UP000077961"/>
    </source>
</evidence>
<dbReference type="RefSeq" id="WP_064266264.1">
    <property type="nucleotide sequence ID" value="NZ_LXKA01000154.1"/>
</dbReference>
<dbReference type="STRING" id="1462993.A6V36_23940"/>
<dbReference type="AlphaFoldDB" id="A0A1A9N9Y3"/>
<dbReference type="Proteomes" id="UP000077961">
    <property type="component" value="Unassembled WGS sequence"/>
</dbReference>
<sequence>MDKLRHIALSVEDPEAAAQFFEQAFGMRRAGNAMRGIYMTDGTMNVALLNFKDETVPGYAGLKDVRGVIHFGMWVDSVEETAARVVAAGGTYLTGRHEKDPNVFYEVKYRMPDGTVFDITENGWKGAVKEVAPAAHSAANSAANSAAVSADPQA</sequence>